<dbReference type="Gene3D" id="3.40.30.10">
    <property type="entry name" value="Glutaredoxin"/>
    <property type="match status" value="1"/>
</dbReference>
<dbReference type="OrthoDB" id="12976at2"/>
<dbReference type="Pfam" id="PF13098">
    <property type="entry name" value="Thioredoxin_2"/>
    <property type="match status" value="1"/>
</dbReference>
<evidence type="ECO:0000259" key="8">
    <source>
        <dbReference type="Pfam" id="PF10411"/>
    </source>
</evidence>
<dbReference type="CDD" id="cd03020">
    <property type="entry name" value="DsbA_DsbC_DsbG"/>
    <property type="match status" value="1"/>
</dbReference>
<dbReference type="PANTHER" id="PTHR35272:SF3">
    <property type="entry name" value="THIOL:DISULFIDE INTERCHANGE PROTEIN DSBC"/>
    <property type="match status" value="1"/>
</dbReference>
<comment type="subcellular location">
    <subcellularLocation>
        <location evidence="1 7">Periplasm</location>
    </subcellularLocation>
</comment>
<evidence type="ECO:0000256" key="5">
    <source>
        <dbReference type="ARBA" id="ARBA00023157"/>
    </source>
</evidence>
<dbReference type="PATRIC" id="fig|1095749.3.peg.1118"/>
<evidence type="ECO:0000313" key="10">
    <source>
        <dbReference type="EMBL" id="EIJ69400.1"/>
    </source>
</evidence>
<dbReference type="GO" id="GO:0042597">
    <property type="term" value="C:periplasmic space"/>
    <property type="evidence" value="ECO:0007669"/>
    <property type="project" value="UniProtKB-SubCell"/>
</dbReference>
<comment type="caution">
    <text evidence="10">The sequence shown here is derived from an EMBL/GenBank/DDBJ whole genome shotgun (WGS) entry which is preliminary data.</text>
</comment>
<dbReference type="GO" id="GO:0016853">
    <property type="term" value="F:isomerase activity"/>
    <property type="evidence" value="ECO:0007669"/>
    <property type="project" value="UniProtKB-KW"/>
</dbReference>
<proteinExistence type="inferred from homology"/>
<dbReference type="InterPro" id="IPR009094">
    <property type="entry name" value="DiS-bond_isomerase_DsbC/G_N_sf"/>
</dbReference>
<keyword evidence="4 7" id="KW-0574">Periplasm</keyword>
<dbReference type="InterPro" id="IPR012336">
    <property type="entry name" value="Thioredoxin-like_fold"/>
</dbReference>
<gene>
    <name evidence="10" type="ORF">HMPREF1052_0918</name>
</gene>
<dbReference type="EMBL" id="AJSX01000030">
    <property type="protein sequence ID" value="EIJ69400.1"/>
    <property type="molecule type" value="Genomic_DNA"/>
</dbReference>
<dbReference type="InterPro" id="IPR033954">
    <property type="entry name" value="DiS-bond_Isoase_DsbC/G"/>
</dbReference>
<keyword evidence="3 7" id="KW-0732">Signal</keyword>
<keyword evidence="10" id="KW-0413">Isomerase</keyword>
<feature type="chain" id="PRO_5010006074" description="Thiol:disulfide interchange protein" evidence="7">
    <location>
        <begin position="20"/>
        <end position="227"/>
    </location>
</feature>
<dbReference type="RefSeq" id="WP_005760518.1">
    <property type="nucleotide sequence ID" value="NZ_AJSX01000030.1"/>
</dbReference>
<comment type="function">
    <text evidence="7">Required for disulfide bond formation in some periplasmic proteins. Acts by transferring its disulfide bond to other proteins and is reduced in the process.</text>
</comment>
<dbReference type="eggNOG" id="COG1651">
    <property type="taxonomic scope" value="Bacteria"/>
</dbReference>
<comment type="similarity">
    <text evidence="2 7">Belongs to the thioredoxin family. DsbC subfamily.</text>
</comment>
<organism evidence="10 11">
    <name type="scientific">Pasteurella bettyae CCUG 2042</name>
    <dbReference type="NCBI Taxonomy" id="1095749"/>
    <lineage>
        <taxon>Bacteria</taxon>
        <taxon>Pseudomonadati</taxon>
        <taxon>Pseudomonadota</taxon>
        <taxon>Gammaproteobacteria</taxon>
        <taxon>Pasteurellales</taxon>
        <taxon>Pasteurellaceae</taxon>
        <taxon>Pasteurella</taxon>
    </lineage>
</organism>
<evidence type="ECO:0000256" key="3">
    <source>
        <dbReference type="ARBA" id="ARBA00022729"/>
    </source>
</evidence>
<keyword evidence="5" id="KW-1015">Disulfide bond</keyword>
<name>I3DCF7_9PAST</name>
<feature type="domain" description="Disulphide bond isomerase DsbC/G N-terminal" evidence="8">
    <location>
        <begin position="17"/>
        <end position="76"/>
    </location>
</feature>
<accession>I3DCF7</accession>
<reference evidence="10 11" key="1">
    <citation type="submission" date="2012-03" db="EMBL/GenBank/DDBJ databases">
        <authorList>
            <person name="Harkins D.M."/>
            <person name="Madupu R."/>
            <person name="Durkin A.S."/>
            <person name="Torralba M."/>
            <person name="Methe B."/>
            <person name="Sutton G.G."/>
            <person name="Nelson K.E."/>
        </authorList>
    </citation>
    <scope>NUCLEOTIDE SEQUENCE [LARGE SCALE GENOMIC DNA]</scope>
    <source>
        <strain evidence="10 11">CCUG 2042</strain>
    </source>
</reference>
<feature type="signal peptide" evidence="7">
    <location>
        <begin position="1"/>
        <end position="19"/>
    </location>
</feature>
<dbReference type="InterPro" id="IPR051470">
    <property type="entry name" value="Thiol:disulfide_interchange"/>
</dbReference>
<keyword evidence="6 7" id="KW-0676">Redox-active center</keyword>
<dbReference type="InterPro" id="IPR036249">
    <property type="entry name" value="Thioredoxin-like_sf"/>
</dbReference>
<dbReference type="AlphaFoldDB" id="I3DCF7"/>
<feature type="domain" description="Thioredoxin-like fold" evidence="9">
    <location>
        <begin position="102"/>
        <end position="225"/>
    </location>
</feature>
<evidence type="ECO:0000313" key="11">
    <source>
        <dbReference type="Proteomes" id="UP000006457"/>
    </source>
</evidence>
<evidence type="ECO:0000259" key="9">
    <source>
        <dbReference type="Pfam" id="PF13098"/>
    </source>
</evidence>
<dbReference type="InterPro" id="IPR018950">
    <property type="entry name" value="DiS-bond_isomerase_DsbC/G_N"/>
</dbReference>
<sequence>MKKMLTALSLMFITTVTLADDAQIKAQLNKLGATDIEVKESPIKGMKTVVTNEGVLYTTEDGKYAIQGKLFELTDKGAVDVSGKALYSTLESYKDEMIVYPAKNEKYVVTIFMDITCAYCQKLHNEVKEYNDLGITLRYLAFPRGGLDTNTAKQMETIFTASDKAFALTEAQNGHLPKELKTPNIVKKHYKLGIQYGVRGTPSIITSSGELIGGYVPAKDLLRMLEG</sequence>
<dbReference type="Proteomes" id="UP000006457">
    <property type="component" value="Unassembled WGS sequence"/>
</dbReference>
<evidence type="ECO:0000256" key="4">
    <source>
        <dbReference type="ARBA" id="ARBA00022764"/>
    </source>
</evidence>
<evidence type="ECO:0000256" key="1">
    <source>
        <dbReference type="ARBA" id="ARBA00004418"/>
    </source>
</evidence>
<dbReference type="Pfam" id="PF10411">
    <property type="entry name" value="DsbC_N"/>
    <property type="match status" value="1"/>
</dbReference>
<evidence type="ECO:0000256" key="6">
    <source>
        <dbReference type="ARBA" id="ARBA00023284"/>
    </source>
</evidence>
<evidence type="ECO:0000256" key="2">
    <source>
        <dbReference type="ARBA" id="ARBA00009813"/>
    </source>
</evidence>
<evidence type="ECO:0000256" key="7">
    <source>
        <dbReference type="RuleBase" id="RU364038"/>
    </source>
</evidence>
<dbReference type="Gene3D" id="3.10.450.70">
    <property type="entry name" value="Disulphide bond isomerase, DsbC/G, N-terminal"/>
    <property type="match status" value="1"/>
</dbReference>
<dbReference type="SUPFAM" id="SSF52833">
    <property type="entry name" value="Thioredoxin-like"/>
    <property type="match status" value="1"/>
</dbReference>
<dbReference type="PANTHER" id="PTHR35272">
    <property type="entry name" value="THIOL:DISULFIDE INTERCHANGE PROTEIN DSBC-RELATED"/>
    <property type="match status" value="1"/>
</dbReference>
<dbReference type="NCBIfam" id="NF008129">
    <property type="entry name" value="PRK10877.1"/>
    <property type="match status" value="1"/>
</dbReference>
<protein>
    <recommendedName>
        <fullName evidence="7">Thiol:disulfide interchange protein</fullName>
    </recommendedName>
</protein>
<keyword evidence="11" id="KW-1185">Reference proteome</keyword>
<dbReference type="SUPFAM" id="SSF54423">
    <property type="entry name" value="DsbC/DsbG N-terminal domain-like"/>
    <property type="match status" value="1"/>
</dbReference>